<reference evidence="9 10" key="1">
    <citation type="submission" date="2019-08" db="EMBL/GenBank/DDBJ databases">
        <title>Lentzea from Indian Himalayas.</title>
        <authorList>
            <person name="Mandal S."/>
            <person name="Mallick Gupta A."/>
            <person name="Maiti P.K."/>
            <person name="Sarkar J."/>
            <person name="Mandal S."/>
        </authorList>
    </citation>
    <scope>NUCLEOTIDE SEQUENCE [LARGE SCALE GENOMIC DNA]</scope>
    <source>
        <strain evidence="9 10">PSKA42</strain>
    </source>
</reference>
<dbReference type="PANTHER" id="PTHR43133:SF8">
    <property type="entry name" value="RNA POLYMERASE SIGMA FACTOR HI_1459-RELATED"/>
    <property type="match status" value="1"/>
</dbReference>
<dbReference type="RefSeq" id="WP_167975582.1">
    <property type="nucleotide sequence ID" value="NZ_VSRL01000068.1"/>
</dbReference>
<dbReference type="Pfam" id="PF08281">
    <property type="entry name" value="Sigma70_r4_2"/>
    <property type="match status" value="1"/>
</dbReference>
<dbReference type="InterPro" id="IPR007627">
    <property type="entry name" value="RNA_pol_sigma70_r2"/>
</dbReference>
<sequence length="182" mass="20419">MSDNRAGEAVRRVRALALLDRYADELAAHAYKLGCTPTEAEDVADEAILALLSRKADAKTVENERAWLYAVTRRVVIKVLSANKRYDERLRGLDFRQRAWAEPEIALEAAETFRALAKLPVEHREAVVLAAQGFANAEIAEITEVSTDVVKQRISRGRRRLRQLTGRAKPVEPSTISGRRNE</sequence>
<feature type="region of interest" description="Disordered" evidence="6">
    <location>
        <begin position="162"/>
        <end position="182"/>
    </location>
</feature>
<dbReference type="Pfam" id="PF04542">
    <property type="entry name" value="Sigma70_r2"/>
    <property type="match status" value="1"/>
</dbReference>
<gene>
    <name evidence="9" type="ORF">FXN61_19750</name>
</gene>
<evidence type="ECO:0000256" key="2">
    <source>
        <dbReference type="ARBA" id="ARBA00023015"/>
    </source>
</evidence>
<comment type="similarity">
    <text evidence="1">Belongs to the sigma-70 factor family. ECF subfamily.</text>
</comment>
<keyword evidence="10" id="KW-1185">Reference proteome</keyword>
<organism evidence="9 10">
    <name type="scientific">Lentzea indica</name>
    <dbReference type="NCBI Taxonomy" id="2604800"/>
    <lineage>
        <taxon>Bacteria</taxon>
        <taxon>Bacillati</taxon>
        <taxon>Actinomycetota</taxon>
        <taxon>Actinomycetes</taxon>
        <taxon>Pseudonocardiales</taxon>
        <taxon>Pseudonocardiaceae</taxon>
        <taxon>Lentzea</taxon>
    </lineage>
</organism>
<keyword evidence="2" id="KW-0805">Transcription regulation</keyword>
<dbReference type="InterPro" id="IPR013324">
    <property type="entry name" value="RNA_pol_sigma_r3/r4-like"/>
</dbReference>
<dbReference type="InterPro" id="IPR039425">
    <property type="entry name" value="RNA_pol_sigma-70-like"/>
</dbReference>
<feature type="domain" description="RNA polymerase sigma-70 region 2" evidence="7">
    <location>
        <begin position="18"/>
        <end position="85"/>
    </location>
</feature>
<evidence type="ECO:0000256" key="4">
    <source>
        <dbReference type="ARBA" id="ARBA00023125"/>
    </source>
</evidence>
<comment type="caution">
    <text evidence="9">The sequence shown here is derived from an EMBL/GenBank/DDBJ whole genome shotgun (WGS) entry which is preliminary data.</text>
</comment>
<dbReference type="InterPro" id="IPR036388">
    <property type="entry name" value="WH-like_DNA-bd_sf"/>
</dbReference>
<dbReference type="SUPFAM" id="SSF88659">
    <property type="entry name" value="Sigma3 and sigma4 domains of RNA polymerase sigma factors"/>
    <property type="match status" value="1"/>
</dbReference>
<dbReference type="NCBIfam" id="TIGR02937">
    <property type="entry name" value="sigma70-ECF"/>
    <property type="match status" value="1"/>
</dbReference>
<evidence type="ECO:0000256" key="1">
    <source>
        <dbReference type="ARBA" id="ARBA00010641"/>
    </source>
</evidence>
<dbReference type="SUPFAM" id="SSF88946">
    <property type="entry name" value="Sigma2 domain of RNA polymerase sigma factors"/>
    <property type="match status" value="1"/>
</dbReference>
<evidence type="ECO:0000256" key="5">
    <source>
        <dbReference type="ARBA" id="ARBA00023163"/>
    </source>
</evidence>
<dbReference type="Gene3D" id="1.10.10.10">
    <property type="entry name" value="Winged helix-like DNA-binding domain superfamily/Winged helix DNA-binding domain"/>
    <property type="match status" value="1"/>
</dbReference>
<accession>A0ABX1FJK1</accession>
<evidence type="ECO:0000256" key="3">
    <source>
        <dbReference type="ARBA" id="ARBA00023082"/>
    </source>
</evidence>
<keyword evidence="4" id="KW-0238">DNA-binding</keyword>
<dbReference type="Proteomes" id="UP001515943">
    <property type="component" value="Unassembled WGS sequence"/>
</dbReference>
<protein>
    <submittedName>
        <fullName evidence="9">RNA polymerase sigma factor</fullName>
    </submittedName>
</protein>
<dbReference type="InterPro" id="IPR014284">
    <property type="entry name" value="RNA_pol_sigma-70_dom"/>
</dbReference>
<dbReference type="InterPro" id="IPR013249">
    <property type="entry name" value="RNA_pol_sigma70_r4_t2"/>
</dbReference>
<evidence type="ECO:0000259" key="8">
    <source>
        <dbReference type="Pfam" id="PF08281"/>
    </source>
</evidence>
<keyword evidence="5" id="KW-0804">Transcription</keyword>
<dbReference type="InterPro" id="IPR013325">
    <property type="entry name" value="RNA_pol_sigma_r2"/>
</dbReference>
<feature type="domain" description="RNA polymerase sigma factor 70 region 4 type 2" evidence="8">
    <location>
        <begin position="114"/>
        <end position="161"/>
    </location>
</feature>
<evidence type="ECO:0000313" key="10">
    <source>
        <dbReference type="Proteomes" id="UP001515943"/>
    </source>
</evidence>
<evidence type="ECO:0000313" key="9">
    <source>
        <dbReference type="EMBL" id="NKE58924.1"/>
    </source>
</evidence>
<dbReference type="PANTHER" id="PTHR43133">
    <property type="entry name" value="RNA POLYMERASE ECF-TYPE SIGMA FACTO"/>
    <property type="match status" value="1"/>
</dbReference>
<keyword evidence="3" id="KW-0731">Sigma factor</keyword>
<name>A0ABX1FJK1_9PSEU</name>
<dbReference type="Gene3D" id="1.10.1740.10">
    <property type="match status" value="1"/>
</dbReference>
<dbReference type="EMBL" id="VSRL01000068">
    <property type="protein sequence ID" value="NKE58924.1"/>
    <property type="molecule type" value="Genomic_DNA"/>
</dbReference>
<evidence type="ECO:0000256" key="6">
    <source>
        <dbReference type="SAM" id="MobiDB-lite"/>
    </source>
</evidence>
<proteinExistence type="inferred from homology"/>
<evidence type="ECO:0000259" key="7">
    <source>
        <dbReference type="Pfam" id="PF04542"/>
    </source>
</evidence>